<dbReference type="InterPro" id="IPR001544">
    <property type="entry name" value="Aminotrans_IV"/>
</dbReference>
<dbReference type="PANTHER" id="PTHR47703">
    <property type="entry name" value="D-AMINOACID AMINOTRANSFERASE-LIKE PLP-DEPENDENT ENZYMES SUPERFAMILY PROTEIN"/>
    <property type="match status" value="1"/>
</dbReference>
<gene>
    <name evidence="1" type="ORF">PPAR00522_LOCUS15983</name>
</gene>
<evidence type="ECO:0000313" key="1">
    <source>
        <dbReference type="EMBL" id="CAD8782305.1"/>
    </source>
</evidence>
<dbReference type="InterPro" id="IPR043132">
    <property type="entry name" value="BCAT-like_C"/>
</dbReference>
<accession>A0A7S0YQD1</accession>
<proteinExistence type="predicted"/>
<organism evidence="1">
    <name type="scientific">Polytomella parva</name>
    <dbReference type="NCBI Taxonomy" id="51329"/>
    <lineage>
        <taxon>Eukaryota</taxon>
        <taxon>Viridiplantae</taxon>
        <taxon>Chlorophyta</taxon>
        <taxon>core chlorophytes</taxon>
        <taxon>Chlorophyceae</taxon>
        <taxon>CS clade</taxon>
        <taxon>Chlamydomonadales</taxon>
        <taxon>Chlamydomonadaceae</taxon>
        <taxon>Polytomella</taxon>
    </lineage>
</organism>
<dbReference type="GO" id="GO:0003824">
    <property type="term" value="F:catalytic activity"/>
    <property type="evidence" value="ECO:0007669"/>
    <property type="project" value="InterPro"/>
</dbReference>
<protein>
    <submittedName>
        <fullName evidence="1">Uncharacterized protein</fullName>
    </submittedName>
</protein>
<dbReference type="Gene3D" id="3.20.10.10">
    <property type="entry name" value="D-amino Acid Aminotransferase, subunit A, domain 2"/>
    <property type="match status" value="1"/>
</dbReference>
<dbReference type="AlphaFoldDB" id="A0A7S0YQD1"/>
<dbReference type="InterPro" id="IPR036038">
    <property type="entry name" value="Aminotransferase-like"/>
</dbReference>
<dbReference type="Pfam" id="PF01063">
    <property type="entry name" value="Aminotran_4"/>
    <property type="match status" value="1"/>
</dbReference>
<reference evidence="1" key="1">
    <citation type="submission" date="2021-01" db="EMBL/GenBank/DDBJ databases">
        <authorList>
            <person name="Corre E."/>
            <person name="Pelletier E."/>
            <person name="Niang G."/>
            <person name="Scheremetjew M."/>
            <person name="Finn R."/>
            <person name="Kale V."/>
            <person name="Holt S."/>
            <person name="Cochrane G."/>
            <person name="Meng A."/>
            <person name="Brown T."/>
            <person name="Cohen L."/>
        </authorList>
    </citation>
    <scope>NUCLEOTIDE SEQUENCE</scope>
    <source>
        <strain evidence="1">SAG 63-3</strain>
    </source>
</reference>
<dbReference type="SUPFAM" id="SSF56752">
    <property type="entry name" value="D-aminoacid aminotransferase-like PLP-dependent enzymes"/>
    <property type="match status" value="1"/>
</dbReference>
<name>A0A7S0YQD1_9CHLO</name>
<dbReference type="PANTHER" id="PTHR47703:SF2">
    <property type="entry name" value="D-AMINOACID AMINOTRANSFERASE-LIKE PLP-DEPENDENT ENZYMES SUPERFAMILY PROTEIN"/>
    <property type="match status" value="1"/>
</dbReference>
<dbReference type="EMBL" id="HBFM01024622">
    <property type="protein sequence ID" value="CAD8782305.1"/>
    <property type="molecule type" value="Transcribed_RNA"/>
</dbReference>
<sequence>MALILGDDQSVTIGEVSPPDFLRKYPRGVYTTIHILSNNEMIDIALHLDRLKRNYLELNGSEFSELDSVVDYTMKNLFSCAKAKDQFWGSKRMLILLAIQSEANKSKLHAYLKPLPMIKLPASFSVSLSGPPRSLPHVKACRWVEDRKTLEEQKPNGCSEVLLVDKEGCIMEGLINNFFVVTYPDLQSGRQRIMTAGSQDPSLEGIMAKRVLEAAKELNLDIETMAPNVKGRGAWCEAFMTNSIRGLQPISRIMCTQIREGLPVEFEFQLPGPFPGSITCELGERVPKLQQVTHLESYV</sequence>